<proteinExistence type="predicted"/>
<dbReference type="PANTHER" id="PTHR38733:SF1">
    <property type="entry name" value="TYPE IV METHYL-DIRECTED RESTRICTION ENZYME ECOKMCRBC"/>
    <property type="match status" value="1"/>
</dbReference>
<evidence type="ECO:0000313" key="2">
    <source>
        <dbReference type="Proteomes" id="UP000070659"/>
    </source>
</evidence>
<dbReference type="PANTHER" id="PTHR38733">
    <property type="entry name" value="PROTEIN MCRC"/>
    <property type="match status" value="1"/>
</dbReference>
<dbReference type="RefSeq" id="WP_067071331.1">
    <property type="nucleotide sequence ID" value="NZ_JYIJ01000019.1"/>
</dbReference>
<accession>A0A132MIG8</accession>
<name>A0A132MIG8_9ACTN</name>
<dbReference type="PATRIC" id="fig|1469144.8.peg.388"/>
<evidence type="ECO:0000313" key="1">
    <source>
        <dbReference type="EMBL" id="KWW97650.1"/>
    </source>
</evidence>
<dbReference type="Pfam" id="PF10117">
    <property type="entry name" value="McrBC"/>
    <property type="match status" value="1"/>
</dbReference>
<protein>
    <recommendedName>
        <fullName evidence="3">Restriction endonuclease</fullName>
    </recommendedName>
</protein>
<dbReference type="AlphaFoldDB" id="A0A132MIG8"/>
<dbReference type="Proteomes" id="UP000070659">
    <property type="component" value="Unassembled WGS sequence"/>
</dbReference>
<reference evidence="1 2" key="1">
    <citation type="submission" date="2015-02" db="EMBL/GenBank/DDBJ databases">
        <title>Physiological reanalysis, assessment of diazotrophy, and genome sequences of multiple isolates of Streptomyces thermoautotrophicus.</title>
        <authorList>
            <person name="MacKellar D.C."/>
            <person name="Lieber L."/>
            <person name="Norman J."/>
            <person name="Bolger A."/>
            <person name="Tobin C."/>
            <person name="Murray J.W."/>
            <person name="Prell J."/>
        </authorList>
    </citation>
    <scope>NUCLEOTIDE SEQUENCE [LARGE SCALE GENOMIC DNA]</scope>
    <source>
        <strain evidence="1 2">UBT1</strain>
    </source>
</reference>
<comment type="caution">
    <text evidence="1">The sequence shown here is derived from an EMBL/GenBank/DDBJ whole genome shotgun (WGS) entry which is preliminary data.</text>
</comment>
<organism evidence="1 2">
    <name type="scientific">Carbonactinospora thermoautotrophica</name>
    <dbReference type="NCBI Taxonomy" id="1469144"/>
    <lineage>
        <taxon>Bacteria</taxon>
        <taxon>Bacillati</taxon>
        <taxon>Actinomycetota</taxon>
        <taxon>Actinomycetes</taxon>
        <taxon>Kitasatosporales</taxon>
        <taxon>Carbonactinosporaceae</taxon>
        <taxon>Carbonactinospora</taxon>
    </lineage>
</organism>
<dbReference type="InterPro" id="IPR019292">
    <property type="entry name" value="McrC"/>
</dbReference>
<gene>
    <name evidence="1" type="ORF">TH66_19070</name>
</gene>
<sequence>MRLDLAEGRTVEVALTSGQVHALTGSGAVRLSPAATPGRWRVAADTNKVGVVRAGRGLDEVEVRIRPKLPVARLLFLLGYARRLDWRPEQVGAEEHPDLLPALAAAFARAAERALRQGPLQGYQHREEALPVVRGRVRVVEQARRRHGLLLPVEAAFDDFTVDTAENRLLLAAARRLLRLPGVPAPTRSALRHLQTRLAGVAPLVPGRPLPAWHPSRLNARYHTALGLAEVILRGGSVELAHGPVRVDGLLVDMAAVFEDFVTAALAEALARYGLRARPQDRRHALDVAGRVRIRPDLVVEDHTGRTVGVVDAKYKAERPGGFPDADLYQALAYATALDLSEAHLVYAAGNEEPARHVVRNAGVRIVCHALDLAAEPGELLAQVERVAGEVAAGR</sequence>
<dbReference type="EMBL" id="JYIJ01000019">
    <property type="protein sequence ID" value="KWW97650.1"/>
    <property type="molecule type" value="Genomic_DNA"/>
</dbReference>
<evidence type="ECO:0008006" key="3">
    <source>
        <dbReference type="Google" id="ProtNLM"/>
    </source>
</evidence>